<dbReference type="PANTHER" id="PTHR45727">
    <property type="entry name" value="NPC INTRACELLULAR CHOLESTEROL TRANSPORTER 1"/>
    <property type="match status" value="1"/>
</dbReference>
<feature type="transmembrane region" description="Helical" evidence="11">
    <location>
        <begin position="269"/>
        <end position="289"/>
    </location>
</feature>
<evidence type="ECO:0000313" key="14">
    <source>
        <dbReference type="EMBL" id="CAI5455911.1"/>
    </source>
</evidence>
<evidence type="ECO:0000259" key="13">
    <source>
        <dbReference type="PROSITE" id="PS50156"/>
    </source>
</evidence>
<feature type="chain" id="PRO_5040404131" description="SSD domain-containing protein" evidence="12">
    <location>
        <begin position="20"/>
        <end position="1314"/>
    </location>
</feature>
<gene>
    <name evidence="14" type="ORF">CAMP_LOCUS18548</name>
</gene>
<keyword evidence="9" id="KW-0325">Glycoprotein</keyword>
<keyword evidence="6 11" id="KW-1133">Transmembrane helix</keyword>
<evidence type="ECO:0000256" key="5">
    <source>
        <dbReference type="ARBA" id="ARBA00022729"/>
    </source>
</evidence>
<feature type="transmembrane region" description="Helical" evidence="11">
    <location>
        <begin position="1220"/>
        <end position="1245"/>
    </location>
</feature>
<evidence type="ECO:0000256" key="3">
    <source>
        <dbReference type="ARBA" id="ARBA00022448"/>
    </source>
</evidence>
<feature type="transmembrane region" description="Helical" evidence="11">
    <location>
        <begin position="708"/>
        <end position="732"/>
    </location>
</feature>
<feature type="transmembrane region" description="Helical" evidence="11">
    <location>
        <begin position="1150"/>
        <end position="1168"/>
    </location>
</feature>
<dbReference type="PANTHER" id="PTHR45727:SF1">
    <property type="entry name" value="NPC INTRACELLULAR CHOLESTEROL TRANSPORTER 1 HOMOLOG 1"/>
    <property type="match status" value="1"/>
</dbReference>
<feature type="transmembrane region" description="Helical" evidence="11">
    <location>
        <begin position="629"/>
        <end position="652"/>
    </location>
</feature>
<keyword evidence="15" id="KW-1185">Reference proteome</keyword>
<protein>
    <recommendedName>
        <fullName evidence="13">SSD domain-containing protein</fullName>
    </recommendedName>
</protein>
<dbReference type="GO" id="GO:0015918">
    <property type="term" value="P:sterol transport"/>
    <property type="evidence" value="ECO:0007669"/>
    <property type="project" value="TreeGrafter"/>
</dbReference>
<reference evidence="14" key="1">
    <citation type="submission" date="2022-11" db="EMBL/GenBank/DDBJ databases">
        <authorList>
            <person name="Kikuchi T."/>
        </authorList>
    </citation>
    <scope>NUCLEOTIDE SEQUENCE</scope>
    <source>
        <strain evidence="14">PS1010</strain>
    </source>
</reference>
<dbReference type="Gene3D" id="1.20.1640.10">
    <property type="entry name" value="Multidrug efflux transporter AcrB transmembrane domain"/>
    <property type="match status" value="2"/>
</dbReference>
<accession>A0A9P1J3M3</accession>
<comment type="caution">
    <text evidence="14">The sequence shown here is derived from an EMBL/GenBank/DDBJ whole genome shotgun (WGS) entry which is preliminary data.</text>
</comment>
<evidence type="ECO:0000256" key="6">
    <source>
        <dbReference type="ARBA" id="ARBA00022989"/>
    </source>
</evidence>
<feature type="signal peptide" evidence="12">
    <location>
        <begin position="1"/>
        <end position="19"/>
    </location>
</feature>
<keyword evidence="3" id="KW-0813">Transport</keyword>
<comment type="catalytic activity">
    <reaction evidence="10">
        <text>cholesterol(in) = cholesterol(out)</text>
        <dbReference type="Rhea" id="RHEA:39747"/>
        <dbReference type="ChEBI" id="CHEBI:16113"/>
    </reaction>
</comment>
<feature type="transmembrane region" description="Helical" evidence="11">
    <location>
        <begin position="1122"/>
        <end position="1144"/>
    </location>
</feature>
<name>A0A9P1J3M3_9PELO</name>
<keyword evidence="8" id="KW-1015">Disulfide bond</keyword>
<evidence type="ECO:0000256" key="4">
    <source>
        <dbReference type="ARBA" id="ARBA00022692"/>
    </source>
</evidence>
<dbReference type="Pfam" id="PF22314">
    <property type="entry name" value="NPC1_MLD"/>
    <property type="match status" value="1"/>
</dbReference>
<feature type="transmembrane region" description="Helical" evidence="11">
    <location>
        <begin position="820"/>
        <end position="843"/>
    </location>
</feature>
<organism evidence="14 15">
    <name type="scientific">Caenorhabditis angaria</name>
    <dbReference type="NCBI Taxonomy" id="860376"/>
    <lineage>
        <taxon>Eukaryota</taxon>
        <taxon>Metazoa</taxon>
        <taxon>Ecdysozoa</taxon>
        <taxon>Nematoda</taxon>
        <taxon>Chromadorea</taxon>
        <taxon>Rhabditida</taxon>
        <taxon>Rhabditina</taxon>
        <taxon>Rhabditomorpha</taxon>
        <taxon>Rhabditoidea</taxon>
        <taxon>Rhabditidae</taxon>
        <taxon>Peloderinae</taxon>
        <taxon>Caenorhabditis</taxon>
    </lineage>
</organism>
<evidence type="ECO:0000256" key="8">
    <source>
        <dbReference type="ARBA" id="ARBA00023157"/>
    </source>
</evidence>
<dbReference type="GO" id="GO:0042632">
    <property type="term" value="P:cholesterol homeostasis"/>
    <property type="evidence" value="ECO:0007669"/>
    <property type="project" value="TreeGrafter"/>
</dbReference>
<evidence type="ECO:0000256" key="2">
    <source>
        <dbReference type="ARBA" id="ARBA00005585"/>
    </source>
</evidence>
<evidence type="ECO:0000313" key="15">
    <source>
        <dbReference type="Proteomes" id="UP001152747"/>
    </source>
</evidence>
<dbReference type="Proteomes" id="UP001152747">
    <property type="component" value="Unassembled WGS sequence"/>
</dbReference>
<keyword evidence="7 11" id="KW-0472">Membrane</keyword>
<comment type="subcellular location">
    <subcellularLocation>
        <location evidence="1">Membrane</location>
        <topology evidence="1">Multi-pass membrane protein</topology>
    </subcellularLocation>
</comment>
<feature type="transmembrane region" description="Helical" evidence="11">
    <location>
        <begin position="1090"/>
        <end position="1115"/>
    </location>
</feature>
<dbReference type="GO" id="GO:0005886">
    <property type="term" value="C:plasma membrane"/>
    <property type="evidence" value="ECO:0007669"/>
    <property type="project" value="TreeGrafter"/>
</dbReference>
<keyword evidence="4 11" id="KW-0812">Transmembrane</keyword>
<evidence type="ECO:0000256" key="12">
    <source>
        <dbReference type="SAM" id="SignalP"/>
    </source>
</evidence>
<feature type="transmembrane region" description="Helical" evidence="11">
    <location>
        <begin position="1189"/>
        <end position="1214"/>
    </location>
</feature>
<sequence length="1314" mass="148880">MLLILQLCLLLLVFGHGSTKCVTQGMCHTDSDSDVRIPCGNERGSIYNTLRLNRTLVGLKKFNYHCQHLFEDGNEDVCCDQEQASILVNQLTNAEAAFGRCPSCMDNFAKLWCEFTCSPRQSEFVKILESSTVNNQSYIERAEYRIDKNFIQGTFDSCKDVIFQGDLAIRMMSVSTPYNVANWLKFIGTKNFPMKIPINTNFKLIDPLNATENYMNISFSKCSQSARPGLLPCAVMECEREKLKETIVLDDGNLPTGFCNVRGTSCIDLMLVFILGCICFILLSTFVFARNTEARNEGRESRVARTGEWIQRNLESSAQNIGELAARNPSNFFFVGTLFVIFSVTGMVYNREVNDIHDMWSSPHSKARLERESFFDTFGKTQRFSQLMIKSNREGEFGRLTGPIWSQDIMREAFEILYTIQNLTGDKNITLDHVCSRPMGPNSDCLIISPTNYLQNDINKTYLLPEQSWLTGDYYDSEDDLLWNYHVAECIEKPLTLKTMTGLSCFGTYGGPVDPNIALGRKSTKQQFKDANAFMMIFPLTQSNAADSVRAEIWEKEFLKFCKNYIPTSKNISTSCHSDISIRDEIDHDSSAEVMTIVIALLFILGYVSFSLGRYFVCEDKLWSILVHSRICIGLWSIIVNIISCFCTWGVFSFLSIHPIKTALIVHFFVVTFLGVNRTFMVVKTYAQYRVSENYRSSEHISEIISKVMVQTLSPMLTSSFACSFAFLVASFSDLPAIRIFCLYTGLAIIIDVFLHCTLFLSCFVWDTKRELDGKPEFIFLFNFKLEDLYGAYLVGRQNSTDTYLSQHFKKHIAPFMVKFYTRVGILTVFVISFIVTLVLSFFCSIGFDQSHALSESSYVTQHFRNVDNYMNIGPPVYFTAYGELDWHTPRVQNMFCSLPGCDKSSFGTILQYAVTEPEETYLSGQVFNWIDSYLQWISRESSCCKVYVDDPNTFCSSSHSASKDPKICRSCMDYDFVANSKKKGSMEYERPSQHIFYKHLRHFLDDVPTSACVHGGRASYKEALSITPRGRIQASHFMTFHKKLIISNSTDFIVALERSRMISRRLQKAINNEATVFAYSEHYSFFEQYLTITLQISTLLLITLIGIMTVVAVMSGIDFIGAAWLTVCQVSNYVHIMALMYLFNIPINALSITILIMSFGILIEFSVNMLKAFARSTQKTTCARAEEAVGIVGPIILSGPITSMTGSTCFLAGAHLLVIYVYFFQLVFISIVSSALHSLVYLPILLTLRENVSRVDSPSLINCSPNNGRLKTVSIETSKLTQENLEEQELLLSSDVKLDTLTVQDSPRNDPQV</sequence>
<proteinExistence type="inferred from homology"/>
<dbReference type="EMBL" id="CANHGI010000006">
    <property type="protein sequence ID" value="CAI5455911.1"/>
    <property type="molecule type" value="Genomic_DNA"/>
</dbReference>
<dbReference type="PROSITE" id="PS50156">
    <property type="entry name" value="SSD"/>
    <property type="match status" value="1"/>
</dbReference>
<dbReference type="Pfam" id="PF12349">
    <property type="entry name" value="Sterol-sensing"/>
    <property type="match status" value="1"/>
</dbReference>
<evidence type="ECO:0000256" key="1">
    <source>
        <dbReference type="ARBA" id="ARBA00004141"/>
    </source>
</evidence>
<dbReference type="InterPro" id="IPR053958">
    <property type="entry name" value="HMGCR/SNAP/NPC1-like_SSD"/>
</dbReference>
<evidence type="ECO:0000256" key="9">
    <source>
        <dbReference type="ARBA" id="ARBA00023180"/>
    </source>
</evidence>
<feature type="transmembrane region" description="Helical" evidence="11">
    <location>
        <begin position="738"/>
        <end position="766"/>
    </location>
</feature>
<feature type="transmembrane region" description="Helical" evidence="11">
    <location>
        <begin position="594"/>
        <end position="617"/>
    </location>
</feature>
<evidence type="ECO:0000256" key="11">
    <source>
        <dbReference type="SAM" id="Phobius"/>
    </source>
</evidence>
<dbReference type="InterPro" id="IPR032190">
    <property type="entry name" value="NPC1_N"/>
</dbReference>
<dbReference type="Pfam" id="PF16414">
    <property type="entry name" value="NPC1_N"/>
    <property type="match status" value="1"/>
</dbReference>
<keyword evidence="5 12" id="KW-0732">Signal</keyword>
<dbReference type="GO" id="GO:0015485">
    <property type="term" value="F:cholesterol binding"/>
    <property type="evidence" value="ECO:0007669"/>
    <property type="project" value="TreeGrafter"/>
</dbReference>
<evidence type="ECO:0000256" key="10">
    <source>
        <dbReference type="ARBA" id="ARBA00034049"/>
    </source>
</evidence>
<feature type="transmembrane region" description="Helical" evidence="11">
    <location>
        <begin position="332"/>
        <end position="349"/>
    </location>
</feature>
<dbReference type="OrthoDB" id="6510177at2759"/>
<evidence type="ECO:0000256" key="7">
    <source>
        <dbReference type="ARBA" id="ARBA00023136"/>
    </source>
</evidence>
<dbReference type="SUPFAM" id="SSF82866">
    <property type="entry name" value="Multidrug efflux transporter AcrB transmembrane domain"/>
    <property type="match status" value="2"/>
</dbReference>
<comment type="similarity">
    <text evidence="2">Belongs to the patched family.</text>
</comment>
<feature type="transmembrane region" description="Helical" evidence="11">
    <location>
        <begin position="664"/>
        <end position="687"/>
    </location>
</feature>
<dbReference type="InterPro" id="IPR000731">
    <property type="entry name" value="SSD"/>
</dbReference>
<dbReference type="GO" id="GO:0030299">
    <property type="term" value="P:intestinal cholesterol absorption"/>
    <property type="evidence" value="ECO:0007669"/>
    <property type="project" value="TreeGrafter"/>
</dbReference>
<feature type="domain" description="SSD" evidence="13">
    <location>
        <begin position="593"/>
        <end position="766"/>
    </location>
</feature>
<dbReference type="InterPro" id="IPR053956">
    <property type="entry name" value="NPC1_MLD"/>
</dbReference>